<dbReference type="RefSeq" id="WP_176532143.1">
    <property type="nucleotide sequence ID" value="NZ_CP088022.1"/>
</dbReference>
<reference evidence="1" key="1">
    <citation type="submission" date="2020-06" db="EMBL/GenBank/DDBJ databases">
        <title>Whole Genome Sequence of Bradyrhizobium sp. Strain 66S1MB.</title>
        <authorList>
            <person name="Bromfield E."/>
            <person name="Cloutier S."/>
        </authorList>
    </citation>
    <scope>NUCLEOTIDE SEQUENCE</scope>
    <source>
        <strain evidence="1">66S1MB</strain>
    </source>
</reference>
<dbReference type="AlphaFoldDB" id="A0A973WSU2"/>
<name>A0A973WSU2_9BRAD</name>
<evidence type="ECO:0000313" key="1">
    <source>
        <dbReference type="EMBL" id="NVL08660.1"/>
    </source>
</evidence>
<accession>A0A973WSU2</accession>
<protein>
    <submittedName>
        <fullName evidence="1">Uncharacterized protein</fullName>
    </submittedName>
</protein>
<gene>
    <name evidence="1" type="ORF">HU230_23445</name>
</gene>
<dbReference type="EMBL" id="JABWSX010000001">
    <property type="protein sequence ID" value="NVL08660.1"/>
    <property type="molecule type" value="Genomic_DNA"/>
</dbReference>
<proteinExistence type="predicted"/>
<organism evidence="1">
    <name type="scientific">Bradyrhizobium quebecense</name>
    <dbReference type="NCBI Taxonomy" id="2748629"/>
    <lineage>
        <taxon>Bacteria</taxon>
        <taxon>Pseudomonadati</taxon>
        <taxon>Pseudomonadota</taxon>
        <taxon>Alphaproteobacteria</taxon>
        <taxon>Hyphomicrobiales</taxon>
        <taxon>Nitrobacteraceae</taxon>
        <taxon>Bradyrhizobium</taxon>
    </lineage>
</organism>
<sequence>MKYAVARMQGSQARMFTGRYNDRSPVCAPITTGKPGSAKAYDDLDVAEVIAVIFNAMVKARAPKRRAVWTAIPLPERVSP</sequence>
<comment type="caution">
    <text evidence="1">The sequence shown here is derived from an EMBL/GenBank/DDBJ whole genome shotgun (WGS) entry which is preliminary data.</text>
</comment>